<evidence type="ECO:0000313" key="10">
    <source>
        <dbReference type="RefSeq" id="XP_045578896.1"/>
    </source>
</evidence>
<protein>
    <submittedName>
        <fullName evidence="10">Zinc finger protein 614 isoform X2</fullName>
    </submittedName>
</protein>
<evidence type="ECO:0000256" key="2">
    <source>
        <dbReference type="ARBA" id="ARBA00022737"/>
    </source>
</evidence>
<evidence type="ECO:0000256" key="6">
    <source>
        <dbReference type="SAM" id="Coils"/>
    </source>
</evidence>
<name>A0ABM3F6G6_SALSA</name>
<dbReference type="Pfam" id="PF00096">
    <property type="entry name" value="zf-C2H2"/>
    <property type="match status" value="1"/>
</dbReference>
<dbReference type="SUPFAM" id="SSF57667">
    <property type="entry name" value="beta-beta-alpha zinc fingers"/>
    <property type="match status" value="2"/>
</dbReference>
<accession>A0ABM3F6G6</accession>
<feature type="compositionally biased region" description="Polar residues" evidence="7">
    <location>
        <begin position="99"/>
        <end position="119"/>
    </location>
</feature>
<reference evidence="10" key="1">
    <citation type="submission" date="2025-08" db="UniProtKB">
        <authorList>
            <consortium name="RefSeq"/>
        </authorList>
    </citation>
    <scope>IDENTIFICATION</scope>
</reference>
<evidence type="ECO:0000259" key="8">
    <source>
        <dbReference type="PROSITE" id="PS50157"/>
    </source>
</evidence>
<dbReference type="Pfam" id="PF12874">
    <property type="entry name" value="zf-met"/>
    <property type="match status" value="1"/>
</dbReference>
<dbReference type="PANTHER" id="PTHR23234:SF9">
    <property type="entry name" value="ZINC FINGER PROTEIN 850-LIKE"/>
    <property type="match status" value="1"/>
</dbReference>
<gene>
    <name evidence="10" type="primary">LOC123723744</name>
</gene>
<dbReference type="Gene3D" id="3.30.160.60">
    <property type="entry name" value="Classic Zinc Finger"/>
    <property type="match status" value="3"/>
</dbReference>
<evidence type="ECO:0000256" key="4">
    <source>
        <dbReference type="ARBA" id="ARBA00022833"/>
    </source>
</evidence>
<feature type="coiled-coil region" evidence="6">
    <location>
        <begin position="42"/>
        <end position="69"/>
    </location>
</feature>
<keyword evidence="4" id="KW-0862">Zinc</keyword>
<keyword evidence="1" id="KW-0479">Metal-binding</keyword>
<organism evidence="9 10">
    <name type="scientific">Salmo salar</name>
    <name type="common">Atlantic salmon</name>
    <dbReference type="NCBI Taxonomy" id="8030"/>
    <lineage>
        <taxon>Eukaryota</taxon>
        <taxon>Metazoa</taxon>
        <taxon>Chordata</taxon>
        <taxon>Craniata</taxon>
        <taxon>Vertebrata</taxon>
        <taxon>Euteleostomi</taxon>
        <taxon>Actinopterygii</taxon>
        <taxon>Neopterygii</taxon>
        <taxon>Teleostei</taxon>
        <taxon>Protacanthopterygii</taxon>
        <taxon>Salmoniformes</taxon>
        <taxon>Salmonidae</taxon>
        <taxon>Salmoninae</taxon>
        <taxon>Salmo</taxon>
    </lineage>
</organism>
<evidence type="ECO:0000256" key="5">
    <source>
        <dbReference type="PROSITE-ProRule" id="PRU00042"/>
    </source>
</evidence>
<dbReference type="InterPro" id="IPR050758">
    <property type="entry name" value="Znf_C2H2-type"/>
</dbReference>
<feature type="domain" description="C2H2-type" evidence="8">
    <location>
        <begin position="628"/>
        <end position="651"/>
    </location>
</feature>
<feature type="compositionally biased region" description="Basic and acidic residues" evidence="7">
    <location>
        <begin position="159"/>
        <end position="173"/>
    </location>
</feature>
<dbReference type="RefSeq" id="XP_045578896.1">
    <property type="nucleotide sequence ID" value="XM_045722940.1"/>
</dbReference>
<dbReference type="InterPro" id="IPR013087">
    <property type="entry name" value="Znf_C2H2_type"/>
</dbReference>
<feature type="compositionally biased region" description="Acidic residues" evidence="7">
    <location>
        <begin position="142"/>
        <end position="155"/>
    </location>
</feature>
<keyword evidence="2" id="KW-0677">Repeat</keyword>
<dbReference type="InterPro" id="IPR036236">
    <property type="entry name" value="Znf_C2H2_sf"/>
</dbReference>
<evidence type="ECO:0000256" key="1">
    <source>
        <dbReference type="ARBA" id="ARBA00022723"/>
    </source>
</evidence>
<evidence type="ECO:0000256" key="7">
    <source>
        <dbReference type="SAM" id="MobiDB-lite"/>
    </source>
</evidence>
<keyword evidence="6" id="KW-0175">Coiled coil</keyword>
<keyword evidence="9" id="KW-1185">Reference proteome</keyword>
<feature type="region of interest" description="Disordered" evidence="7">
    <location>
        <begin position="89"/>
        <end position="223"/>
    </location>
</feature>
<dbReference type="PROSITE" id="PS50157">
    <property type="entry name" value="ZINC_FINGER_C2H2_2"/>
    <property type="match status" value="3"/>
</dbReference>
<evidence type="ECO:0000256" key="3">
    <source>
        <dbReference type="ARBA" id="ARBA00022771"/>
    </source>
</evidence>
<feature type="domain" description="C2H2-type" evidence="8">
    <location>
        <begin position="572"/>
        <end position="599"/>
    </location>
</feature>
<dbReference type="Proteomes" id="UP001652741">
    <property type="component" value="Chromosome ssa08"/>
</dbReference>
<keyword evidence="3 5" id="KW-0863">Zinc-finger</keyword>
<dbReference type="SMART" id="SM00355">
    <property type="entry name" value="ZnF_C2H2"/>
    <property type="match status" value="3"/>
</dbReference>
<evidence type="ECO:0000313" key="9">
    <source>
        <dbReference type="Proteomes" id="UP001652741"/>
    </source>
</evidence>
<feature type="domain" description="C2H2-type" evidence="8">
    <location>
        <begin position="600"/>
        <end position="627"/>
    </location>
</feature>
<sequence length="651" mass="71846">MSNSVVEFQGQIASIMEVLANAAVAEICKIVDDGYAVVHLKMSQSHKENEFLRRKLKLMELQVARFRSERTKFSEGSVHNRFHGIRLLNRHNHREKATTGPTWQSRARLSNRSFGNSSIPRDRQPIDVDQEDVSTSRHMDATSDEQSAETEEGEPDLLIIKDEGEADDQDSRISHPARTVEGSRELTTQLAAATTKDPAFQPRGPRGNNYNTAMESAETEEGEPDLLIIKVEGEADDQDSRISHPARTVEGSRELTTQLTAATTEDPAIQSSGPRGNNNYINTAMEQSAETEEGEPDLLIIKVEGEADDQDSRISHPARTVEGSRELTTQLTAATTEDPAIQSSGPRGGNNYINTAMEVSGSDVVFQSETGNVNQGLQQYTGFEPRAERPSLDTKCDMYGGLNLLRDSLNQMCREVVATDNGASAAHTKVMDLGSGPVGPETQTSSDIEMRSVGLENHRFSPKSFHSSSEHVIVIDSVSSGQQVDRDFEWGQVGTANTQVNGTGNMQGEGVFERNAPTMASLHRHSEIPGRGVQQPAHTSLPVGHFRQSATTSSHSSNLATHVRPDTIEQLYSCLSCHKKFVHESDLRQHAVIHTRKRAFACNLCEKSFMSRTDLQMHLNVHTGEKPFSCAHCGRRFSHSSNLKRHQKLHH</sequence>
<proteinExistence type="predicted"/>
<dbReference type="GeneID" id="123723744"/>
<dbReference type="PROSITE" id="PS00028">
    <property type="entry name" value="ZINC_FINGER_C2H2_1"/>
    <property type="match status" value="3"/>
</dbReference>
<dbReference type="PANTHER" id="PTHR23234">
    <property type="entry name" value="ZNF44 PROTEIN"/>
    <property type="match status" value="1"/>
</dbReference>